<feature type="region of interest" description="Disordered" evidence="1">
    <location>
        <begin position="1"/>
        <end position="77"/>
    </location>
</feature>
<reference evidence="2" key="1">
    <citation type="submission" date="2020-06" db="EMBL/GenBank/DDBJ databases">
        <title>Draft genome of Bugula neritina, a colonial animal packing powerful symbionts and potential medicines.</title>
        <authorList>
            <person name="Rayko M."/>
        </authorList>
    </citation>
    <scope>NUCLEOTIDE SEQUENCE [LARGE SCALE GENOMIC DNA]</scope>
    <source>
        <strain evidence="2">Kwan_BN1</strain>
    </source>
</reference>
<feature type="region of interest" description="Disordered" evidence="1">
    <location>
        <begin position="132"/>
        <end position="160"/>
    </location>
</feature>
<name>A0A7J7JM08_BUGNE</name>
<feature type="compositionally biased region" description="Basic residues" evidence="1">
    <location>
        <begin position="8"/>
        <end position="19"/>
    </location>
</feature>
<gene>
    <name evidence="2" type="ORF">EB796_015273</name>
</gene>
<organism evidence="2 3">
    <name type="scientific">Bugula neritina</name>
    <name type="common">Brown bryozoan</name>
    <name type="synonym">Sertularia neritina</name>
    <dbReference type="NCBI Taxonomy" id="10212"/>
    <lineage>
        <taxon>Eukaryota</taxon>
        <taxon>Metazoa</taxon>
        <taxon>Spiralia</taxon>
        <taxon>Lophotrochozoa</taxon>
        <taxon>Bryozoa</taxon>
        <taxon>Gymnolaemata</taxon>
        <taxon>Cheilostomatida</taxon>
        <taxon>Flustrina</taxon>
        <taxon>Buguloidea</taxon>
        <taxon>Bugulidae</taxon>
        <taxon>Bugula</taxon>
    </lineage>
</organism>
<protein>
    <submittedName>
        <fullName evidence="2">Uncharacterized protein</fullName>
    </submittedName>
</protein>
<evidence type="ECO:0000313" key="3">
    <source>
        <dbReference type="Proteomes" id="UP000593567"/>
    </source>
</evidence>
<proteinExistence type="predicted"/>
<accession>A0A7J7JM08</accession>
<dbReference type="EMBL" id="VXIV02002281">
    <property type="protein sequence ID" value="KAF6026418.1"/>
    <property type="molecule type" value="Genomic_DNA"/>
</dbReference>
<comment type="caution">
    <text evidence="2">The sequence shown here is derived from an EMBL/GenBank/DDBJ whole genome shotgun (WGS) entry which is preliminary data.</text>
</comment>
<keyword evidence="3" id="KW-1185">Reference proteome</keyword>
<sequence length="160" mass="18023">MSGYSNSTKHKSKKAKKKSVSTPKSERDAGQSTLQHRSYVVDTSGPPYRVETVTPETSSGDSPAEYATETPPHYDVACSGPAVPIRLNRYSSAEPYYQTSIEQPGHPPHQRQILSPLKQTNPALSPMRFQALQQQHLQHQQHQYQQHLYAQQQQQQQVSV</sequence>
<dbReference type="AlphaFoldDB" id="A0A7J7JM08"/>
<evidence type="ECO:0000313" key="2">
    <source>
        <dbReference type="EMBL" id="KAF6026418.1"/>
    </source>
</evidence>
<evidence type="ECO:0000256" key="1">
    <source>
        <dbReference type="SAM" id="MobiDB-lite"/>
    </source>
</evidence>
<dbReference type="Proteomes" id="UP000593567">
    <property type="component" value="Unassembled WGS sequence"/>
</dbReference>